<dbReference type="PROSITE" id="PS01240">
    <property type="entry name" value="PNP_MTAP_2"/>
    <property type="match status" value="1"/>
</dbReference>
<feature type="domain" description="Nucleoside phosphorylase" evidence="5">
    <location>
        <begin position="13"/>
        <end position="264"/>
    </location>
</feature>
<feature type="binding site" evidence="4">
    <location>
        <position position="210"/>
    </location>
    <ligand>
        <name>phosphate</name>
        <dbReference type="ChEBI" id="CHEBI:43474"/>
    </ligand>
</feature>
<dbReference type="Pfam" id="PF01048">
    <property type="entry name" value="PNP_UDP_1"/>
    <property type="match status" value="1"/>
</dbReference>
<evidence type="ECO:0000256" key="4">
    <source>
        <dbReference type="HAMAP-Rule" id="MF_03155"/>
    </source>
</evidence>
<dbReference type="PANTHER" id="PTHR42679:SF2">
    <property type="entry name" value="S-METHYL-5'-THIOADENOSINE PHOSPHORYLASE"/>
    <property type="match status" value="1"/>
</dbReference>
<dbReference type="InterPro" id="IPR000845">
    <property type="entry name" value="Nucleoside_phosphorylase_d"/>
</dbReference>
<dbReference type="OrthoDB" id="431409at2759"/>
<dbReference type="CDD" id="cd09010">
    <property type="entry name" value="MTAP_SsMTAPII_like_MTIP"/>
    <property type="match status" value="1"/>
</dbReference>
<comment type="pathway">
    <text evidence="4">Amino-acid biosynthesis; L-methionine biosynthesis via salvage pathway; S-methyl-5-thio-alpha-D-ribose 1-phosphate from S-methyl-5'-thioadenosine (phosphorylase route): step 1/1.</text>
</comment>
<dbReference type="SUPFAM" id="SSF53167">
    <property type="entry name" value="Purine and uridine phosphorylases"/>
    <property type="match status" value="1"/>
</dbReference>
<dbReference type="Proteomes" id="UP000029665">
    <property type="component" value="Unassembled WGS sequence"/>
</dbReference>
<dbReference type="GO" id="GO:0005829">
    <property type="term" value="C:cytosol"/>
    <property type="evidence" value="ECO:0007669"/>
    <property type="project" value="TreeGrafter"/>
</dbReference>
<dbReference type="OMA" id="ADPFCPE"/>
<comment type="function">
    <text evidence="4">Catalyzes the reversible phosphorylation of S-methyl-5'-thioadenosine (MTA) to adenine and 5-methylthioribose-1-phosphate. Involved in the breakdown of MTA, a major by-product of polyamine biosynthesis. Responsible for the first step in the methionine salvage pathway after MTA has been generated from S-adenosylmethionine. Has broad substrate specificity with 6-aminopurine nucleosides as preferred substrates.</text>
</comment>
<keyword evidence="3 4" id="KW-0660">Purine salvage</keyword>
<dbReference type="InterPro" id="IPR035994">
    <property type="entry name" value="Nucleoside_phosphorylase_sf"/>
</dbReference>
<feature type="binding site" evidence="4">
    <location>
        <begin position="95"/>
        <end position="96"/>
    </location>
    <ligand>
        <name>phosphate</name>
        <dbReference type="ChEBI" id="CHEBI:43474"/>
    </ligand>
</feature>
<name>A0A060SB16_PYCCI</name>
<comment type="catalytic activity">
    <reaction evidence="4">
        <text>S-methyl-5'-thioadenosine + phosphate = 5-(methylsulfanyl)-alpha-D-ribose 1-phosphate + adenine</text>
        <dbReference type="Rhea" id="RHEA:11852"/>
        <dbReference type="ChEBI" id="CHEBI:16708"/>
        <dbReference type="ChEBI" id="CHEBI:17509"/>
        <dbReference type="ChEBI" id="CHEBI:43474"/>
        <dbReference type="ChEBI" id="CHEBI:58533"/>
        <dbReference type="EC" id="2.4.2.28"/>
    </reaction>
</comment>
<gene>
    <name evidence="6" type="ORF">BN946_scf184817.g39</name>
</gene>
<keyword evidence="2 4" id="KW-0808">Transferase</keyword>
<dbReference type="PANTHER" id="PTHR42679">
    <property type="entry name" value="S-METHYL-5'-THIOADENOSINE PHOSPHORYLASE"/>
    <property type="match status" value="1"/>
</dbReference>
<dbReference type="AlphaFoldDB" id="A0A060SB16"/>
<feature type="site" description="Important for substrate specificity" evidence="4">
    <location>
        <position position="246"/>
    </location>
</feature>
<evidence type="ECO:0000259" key="5">
    <source>
        <dbReference type="Pfam" id="PF01048"/>
    </source>
</evidence>
<sequence length="315" mass="34185">MSSTKGENENVLVGVIGGSGLYHLNNLTILKETNPETPWGYPSSPITICALPSGTKVAFLARHGPGHTIPPSAVPSRANIAALKSLGVRAILAFSAVGSLREEIAPGDFVLPTQIIDRTKGVRPASFFEGTSVVAHAAFGDPFANRLVRWLETRVQKVLDNASPDEYAVSGKKPVLHTNKCIVCMEGPQFSTRAESKMYRMWGGDIINMSVLPEAKLAREAELGYALIATVTDYDSWREGESVVTAAEVFKTLHANAKLSRHVAASVLDDLNAEATQGDLLTEEQGSMKFSIMPRSGEQKEEDRDKLRFILPAYF</sequence>
<dbReference type="InterPro" id="IPR010044">
    <property type="entry name" value="MTAP"/>
</dbReference>
<dbReference type="Gene3D" id="3.40.50.1580">
    <property type="entry name" value="Nucleoside phosphorylase domain"/>
    <property type="match status" value="1"/>
</dbReference>
<feature type="binding site" evidence="4">
    <location>
        <begin position="233"/>
        <end position="235"/>
    </location>
    <ligand>
        <name>substrate</name>
    </ligand>
</feature>
<dbReference type="GO" id="GO:0005634">
    <property type="term" value="C:nucleus"/>
    <property type="evidence" value="ECO:0007669"/>
    <property type="project" value="UniProtKB-SubCell"/>
</dbReference>
<dbReference type="FunFam" id="3.40.50.1580:FF:000008">
    <property type="entry name" value="S-methyl-5'-thioadenosine phosphorylase"/>
    <property type="match status" value="1"/>
</dbReference>
<keyword evidence="7" id="KW-1185">Reference proteome</keyword>
<dbReference type="GO" id="GO:0019509">
    <property type="term" value="P:L-methionine salvage from methylthioadenosine"/>
    <property type="evidence" value="ECO:0007669"/>
    <property type="project" value="UniProtKB-UniRule"/>
</dbReference>
<dbReference type="NCBIfam" id="TIGR01694">
    <property type="entry name" value="MTAP"/>
    <property type="match status" value="1"/>
</dbReference>
<dbReference type="HAMAP" id="MF_01963">
    <property type="entry name" value="MTAP"/>
    <property type="match status" value="1"/>
</dbReference>
<dbReference type="EC" id="2.4.2.28" evidence="4"/>
<evidence type="ECO:0000313" key="6">
    <source>
        <dbReference type="EMBL" id="CDO69479.1"/>
    </source>
</evidence>
<feature type="binding site" evidence="4">
    <location>
        <position position="19"/>
    </location>
    <ligand>
        <name>phosphate</name>
        <dbReference type="ChEBI" id="CHEBI:43474"/>
    </ligand>
</feature>
<feature type="binding site" evidence="4">
    <location>
        <position position="209"/>
    </location>
    <ligand>
        <name>substrate</name>
    </ligand>
</feature>
<evidence type="ECO:0000256" key="1">
    <source>
        <dbReference type="ARBA" id="ARBA00022676"/>
    </source>
</evidence>
<proteinExistence type="inferred from homology"/>
<dbReference type="HOGENOM" id="CLU_054456_0_1_1"/>
<dbReference type="STRING" id="5643.A0A060SB16"/>
<keyword evidence="1 4" id="KW-0328">Glycosyltransferase</keyword>
<dbReference type="GO" id="GO:0017061">
    <property type="term" value="F:S-methyl-5-thioadenosine phosphorylase activity"/>
    <property type="evidence" value="ECO:0007669"/>
    <property type="project" value="UniProtKB-UniRule"/>
</dbReference>
<comment type="similarity">
    <text evidence="4">Belongs to the PNP/MTAP phosphorylase family. MTAP subfamily.</text>
</comment>
<reference evidence="6" key="1">
    <citation type="submission" date="2014-01" db="EMBL/GenBank/DDBJ databases">
        <title>The genome of the white-rot fungus Pycnoporus cinnabarinus: a basidiomycete model with a versatile arsenal for lignocellulosic biomass breakdown.</title>
        <authorList>
            <person name="Levasseur A."/>
            <person name="Lomascolo A."/>
            <person name="Ruiz-Duenas F.J."/>
            <person name="Uzan E."/>
            <person name="Piumi F."/>
            <person name="Kues U."/>
            <person name="Ram A.F.J."/>
            <person name="Murat C."/>
            <person name="Haon M."/>
            <person name="Benoit I."/>
            <person name="Arfi Y."/>
            <person name="Chevret D."/>
            <person name="Drula E."/>
            <person name="Kwon M.J."/>
            <person name="Gouret P."/>
            <person name="Lesage-Meessen L."/>
            <person name="Lombard V."/>
            <person name="Mariette J."/>
            <person name="Noirot C."/>
            <person name="Park J."/>
            <person name="Patyshakuliyeva A."/>
            <person name="Wieneger R.A.B."/>
            <person name="Wosten H.A.B."/>
            <person name="Martin F."/>
            <person name="Coutinho P.M."/>
            <person name="de Vries R."/>
            <person name="Martinez A.T."/>
            <person name="Klopp C."/>
            <person name="Pontarotti P."/>
            <person name="Henrissat B."/>
            <person name="Record E."/>
        </authorList>
    </citation>
    <scope>NUCLEOTIDE SEQUENCE [LARGE SCALE GENOMIC DNA]</scope>
    <source>
        <strain evidence="6">BRFM137</strain>
    </source>
</reference>
<evidence type="ECO:0000313" key="7">
    <source>
        <dbReference type="Proteomes" id="UP000029665"/>
    </source>
</evidence>
<keyword evidence="4" id="KW-0539">Nucleus</keyword>
<feature type="binding site" evidence="4">
    <location>
        <begin position="62"/>
        <end position="63"/>
    </location>
    <ligand>
        <name>phosphate</name>
        <dbReference type="ChEBI" id="CHEBI:43474"/>
    </ligand>
</feature>
<comment type="subcellular location">
    <subcellularLocation>
        <location evidence="4">Cytoplasm</location>
    </subcellularLocation>
    <subcellularLocation>
        <location evidence="4">Nucleus</location>
    </subcellularLocation>
</comment>
<dbReference type="InterPro" id="IPR018099">
    <property type="entry name" value="Purine_phosphorylase-2_CS"/>
</dbReference>
<organism evidence="6 7">
    <name type="scientific">Pycnoporus cinnabarinus</name>
    <name type="common">Cinnabar-red polypore</name>
    <name type="synonym">Trametes cinnabarina</name>
    <dbReference type="NCBI Taxonomy" id="5643"/>
    <lineage>
        <taxon>Eukaryota</taxon>
        <taxon>Fungi</taxon>
        <taxon>Dikarya</taxon>
        <taxon>Basidiomycota</taxon>
        <taxon>Agaricomycotina</taxon>
        <taxon>Agaricomycetes</taxon>
        <taxon>Polyporales</taxon>
        <taxon>Polyporaceae</taxon>
        <taxon>Trametes</taxon>
    </lineage>
</organism>
<dbReference type="GO" id="GO:0006166">
    <property type="term" value="P:purine ribonucleoside salvage"/>
    <property type="evidence" value="ECO:0007669"/>
    <property type="project" value="UniProtKB-KW"/>
</dbReference>
<protein>
    <recommendedName>
        <fullName evidence="4">S-methyl-5'-thioadenosine phosphorylase</fullName>
        <ecNumber evidence="4">2.4.2.28</ecNumber>
    </recommendedName>
    <alternativeName>
        <fullName evidence="4">5'-methylthioadenosine phosphorylase</fullName>
        <shortName evidence="4">MTA phosphorylase</shortName>
        <shortName evidence="4">MTAP</shortName>
        <shortName evidence="4">MTAPase</shortName>
    </alternativeName>
</protein>
<comment type="subunit">
    <text evidence="4">Homotrimer.</text>
</comment>
<evidence type="ECO:0000256" key="2">
    <source>
        <dbReference type="ARBA" id="ARBA00022679"/>
    </source>
</evidence>
<evidence type="ECO:0000256" key="3">
    <source>
        <dbReference type="ARBA" id="ARBA00022726"/>
    </source>
</evidence>
<feature type="site" description="Important for substrate specificity" evidence="4">
    <location>
        <position position="191"/>
    </location>
</feature>
<dbReference type="EMBL" id="CCBP010000044">
    <property type="protein sequence ID" value="CDO69479.1"/>
    <property type="molecule type" value="Genomic_DNA"/>
</dbReference>
<accession>A0A060SB16</accession>
<comment type="caution">
    <text evidence="6">The sequence shown here is derived from an EMBL/GenBank/DDBJ whole genome shotgun (WGS) entry which is preliminary data.</text>
</comment>
<dbReference type="UniPathway" id="UPA00904">
    <property type="reaction ID" value="UER00873"/>
</dbReference>
<keyword evidence="4" id="KW-0963">Cytoplasm</keyword>